<dbReference type="AlphaFoldDB" id="A0A243W5V9"/>
<dbReference type="EMBL" id="MTSE01000037">
    <property type="protein sequence ID" value="OUJ69179.1"/>
    <property type="molecule type" value="Genomic_DNA"/>
</dbReference>
<name>A0A243W5V9_9BACT</name>
<protein>
    <submittedName>
        <fullName evidence="1">Uncharacterized protein</fullName>
    </submittedName>
</protein>
<reference evidence="1 2" key="1">
    <citation type="submission" date="2017-01" db="EMBL/GenBank/DDBJ databases">
        <title>A new Hymenobacter.</title>
        <authorList>
            <person name="Liang Y."/>
            <person name="Feng F."/>
        </authorList>
    </citation>
    <scope>NUCLEOTIDE SEQUENCE [LARGE SCALE GENOMIC DNA]</scope>
    <source>
        <strain evidence="1">MIMBbqt21</strain>
    </source>
</reference>
<dbReference type="Proteomes" id="UP000194873">
    <property type="component" value="Unassembled WGS sequence"/>
</dbReference>
<gene>
    <name evidence="1" type="ORF">BXP70_26900</name>
</gene>
<proteinExistence type="predicted"/>
<organism evidence="1 2">
    <name type="scientific">Hymenobacter crusticola</name>
    <dbReference type="NCBI Taxonomy" id="1770526"/>
    <lineage>
        <taxon>Bacteria</taxon>
        <taxon>Pseudomonadati</taxon>
        <taxon>Bacteroidota</taxon>
        <taxon>Cytophagia</taxon>
        <taxon>Cytophagales</taxon>
        <taxon>Hymenobacteraceae</taxon>
        <taxon>Hymenobacter</taxon>
    </lineage>
</organism>
<accession>A0A243W5V9</accession>
<keyword evidence="2" id="KW-1185">Reference proteome</keyword>
<evidence type="ECO:0000313" key="1">
    <source>
        <dbReference type="EMBL" id="OUJ69179.1"/>
    </source>
</evidence>
<evidence type="ECO:0000313" key="2">
    <source>
        <dbReference type="Proteomes" id="UP000194873"/>
    </source>
</evidence>
<comment type="caution">
    <text evidence="1">The sequence shown here is derived from an EMBL/GenBank/DDBJ whole genome shotgun (WGS) entry which is preliminary data.</text>
</comment>
<sequence length="74" mass="8258">MILVELPHTPERATFAQVYQQLFPLQAKAPVVYTAVEIPPLATLQQLQQQPIAGLVELPLIQHSLAFLRQLCSP</sequence>